<protein>
    <submittedName>
        <fullName evidence="2">Retrotransposable element Tf2 protein type 1</fullName>
    </submittedName>
</protein>
<dbReference type="OrthoDB" id="6612741at2759"/>
<sequence length="112" mass="12913">MKNINYRASPNKSLGNAGIQGSERNLEKIRRVAQEHRLAHQYFVGDLVMIKNIDTTPGFSKKHIPKFKGPYKIKKSLSNDRYVITDVEGFQVTQIPFDSVHESKNMKPWIKI</sequence>
<evidence type="ECO:0000313" key="2">
    <source>
        <dbReference type="EMBL" id="KAF0752311.1"/>
    </source>
</evidence>
<accession>A0A6G0YB19</accession>
<dbReference type="Proteomes" id="UP000478052">
    <property type="component" value="Unassembled WGS sequence"/>
</dbReference>
<reference evidence="2 3" key="1">
    <citation type="submission" date="2019-08" db="EMBL/GenBank/DDBJ databases">
        <title>Whole genome of Aphis craccivora.</title>
        <authorList>
            <person name="Voronova N.V."/>
            <person name="Shulinski R.S."/>
            <person name="Bandarenka Y.V."/>
            <person name="Zhorov D.G."/>
            <person name="Warner D."/>
        </authorList>
    </citation>
    <scope>NUCLEOTIDE SEQUENCE [LARGE SCALE GENOMIC DNA]</scope>
    <source>
        <strain evidence="2">180601</strain>
        <tissue evidence="2">Whole Body</tissue>
    </source>
</reference>
<dbReference type="EMBL" id="VUJU01005095">
    <property type="protein sequence ID" value="KAF0752311.1"/>
    <property type="molecule type" value="Genomic_DNA"/>
</dbReference>
<keyword evidence="3" id="KW-1185">Reference proteome</keyword>
<name>A0A6G0YB19_APHCR</name>
<organism evidence="2 3">
    <name type="scientific">Aphis craccivora</name>
    <name type="common">Cowpea aphid</name>
    <dbReference type="NCBI Taxonomy" id="307492"/>
    <lineage>
        <taxon>Eukaryota</taxon>
        <taxon>Metazoa</taxon>
        <taxon>Ecdysozoa</taxon>
        <taxon>Arthropoda</taxon>
        <taxon>Hexapoda</taxon>
        <taxon>Insecta</taxon>
        <taxon>Pterygota</taxon>
        <taxon>Neoptera</taxon>
        <taxon>Paraneoptera</taxon>
        <taxon>Hemiptera</taxon>
        <taxon>Sternorrhyncha</taxon>
        <taxon>Aphidomorpha</taxon>
        <taxon>Aphidoidea</taxon>
        <taxon>Aphididae</taxon>
        <taxon>Aphidini</taxon>
        <taxon>Aphis</taxon>
        <taxon>Aphis</taxon>
    </lineage>
</organism>
<feature type="compositionally biased region" description="Polar residues" evidence="1">
    <location>
        <begin position="1"/>
        <end position="14"/>
    </location>
</feature>
<proteinExistence type="predicted"/>
<dbReference type="AlphaFoldDB" id="A0A6G0YB19"/>
<evidence type="ECO:0000313" key="3">
    <source>
        <dbReference type="Proteomes" id="UP000478052"/>
    </source>
</evidence>
<comment type="caution">
    <text evidence="2">The sequence shown here is derived from an EMBL/GenBank/DDBJ whole genome shotgun (WGS) entry which is preliminary data.</text>
</comment>
<gene>
    <name evidence="2" type="ORF">FWK35_00010197</name>
</gene>
<feature type="region of interest" description="Disordered" evidence="1">
    <location>
        <begin position="1"/>
        <end position="21"/>
    </location>
</feature>
<evidence type="ECO:0000256" key="1">
    <source>
        <dbReference type="SAM" id="MobiDB-lite"/>
    </source>
</evidence>